<dbReference type="EMBL" id="CP003588">
    <property type="protein sequence ID" value="AFK68297.1"/>
    <property type="molecule type" value="Genomic_DNA"/>
</dbReference>
<protein>
    <submittedName>
        <fullName evidence="1">Uncharacterized protein</fullName>
    </submittedName>
</protein>
<name>I3US26_PSEPU</name>
<reference evidence="1 2" key="1">
    <citation type="journal article" date="2012" name="J. Bacteriol.">
        <title>Complete Genome Sequence of the Naphthalene-Degrading Pseudomonas putida Strain ND6.</title>
        <authorList>
            <person name="Li S."/>
            <person name="Zhao H."/>
            <person name="Li Y."/>
            <person name="Niu S."/>
            <person name="Cai B."/>
        </authorList>
    </citation>
    <scope>NUCLEOTIDE SEQUENCE [LARGE SCALE GENOMIC DNA]</scope>
    <source>
        <strain evidence="1 2">ND6</strain>
    </source>
</reference>
<accession>I3US26</accession>
<gene>
    <name evidence="1" type="ORF">YSA_02808</name>
</gene>
<dbReference type="Proteomes" id="UP000005268">
    <property type="component" value="Chromosome"/>
</dbReference>
<sequence length="60" mass="6158">MAEGRAAKERVGANACGCNDSIVDDSVYCSYSLHLAGAFFGAKGDRGAMLGNEPFANLSA</sequence>
<dbReference type="HOGENOM" id="CLU_2938235_0_0_6"/>
<dbReference type="KEGG" id="ppi:YSA_02808"/>
<organism evidence="1 2">
    <name type="scientific">Pseudomonas putida ND6</name>
    <dbReference type="NCBI Taxonomy" id="231023"/>
    <lineage>
        <taxon>Bacteria</taxon>
        <taxon>Pseudomonadati</taxon>
        <taxon>Pseudomonadota</taxon>
        <taxon>Gammaproteobacteria</taxon>
        <taxon>Pseudomonadales</taxon>
        <taxon>Pseudomonadaceae</taxon>
        <taxon>Pseudomonas</taxon>
    </lineage>
</organism>
<proteinExistence type="predicted"/>
<evidence type="ECO:0000313" key="2">
    <source>
        <dbReference type="Proteomes" id="UP000005268"/>
    </source>
</evidence>
<evidence type="ECO:0000313" key="1">
    <source>
        <dbReference type="EMBL" id="AFK68297.1"/>
    </source>
</evidence>
<dbReference type="AlphaFoldDB" id="I3US26"/>